<evidence type="ECO:0000256" key="8">
    <source>
        <dbReference type="ARBA" id="ARBA00022741"/>
    </source>
</evidence>
<evidence type="ECO:0000256" key="14">
    <source>
        <dbReference type="SAM" id="Phobius"/>
    </source>
</evidence>
<comment type="catalytic activity">
    <reaction evidence="1">
        <text>ATP + protein L-histidine = ADP + protein N-phospho-L-histidine.</text>
        <dbReference type="EC" id="2.7.13.3"/>
    </reaction>
</comment>
<dbReference type="EC" id="2.7.13.3" evidence="3"/>
<evidence type="ECO:0000256" key="5">
    <source>
        <dbReference type="ARBA" id="ARBA00022553"/>
    </source>
</evidence>
<dbReference type="SMART" id="SM00387">
    <property type="entry name" value="HATPase_c"/>
    <property type="match status" value="1"/>
</dbReference>
<dbReference type="PRINTS" id="PR00344">
    <property type="entry name" value="BCTRLSENSOR"/>
</dbReference>
<dbReference type="PROSITE" id="PS50109">
    <property type="entry name" value="HIS_KIN"/>
    <property type="match status" value="1"/>
</dbReference>
<evidence type="ECO:0000256" key="7">
    <source>
        <dbReference type="ARBA" id="ARBA00022692"/>
    </source>
</evidence>
<evidence type="ECO:0000256" key="1">
    <source>
        <dbReference type="ARBA" id="ARBA00000085"/>
    </source>
</evidence>
<dbReference type="Pfam" id="PF02518">
    <property type="entry name" value="HATPase_c"/>
    <property type="match status" value="1"/>
</dbReference>
<dbReference type="InterPro" id="IPR029151">
    <property type="entry name" value="Sensor-like_sf"/>
</dbReference>
<comment type="subcellular location">
    <subcellularLocation>
        <location evidence="2">Cell membrane</location>
        <topology evidence="2">Multi-pass membrane protein</topology>
    </subcellularLocation>
</comment>
<evidence type="ECO:0000259" key="15">
    <source>
        <dbReference type="PROSITE" id="PS50109"/>
    </source>
</evidence>
<evidence type="ECO:0000256" key="13">
    <source>
        <dbReference type="ARBA" id="ARBA00023136"/>
    </source>
</evidence>
<dbReference type="EMBL" id="BAAALN010000002">
    <property type="protein sequence ID" value="GAA1226653.1"/>
    <property type="molecule type" value="Genomic_DNA"/>
</dbReference>
<dbReference type="InterPro" id="IPR016120">
    <property type="entry name" value="Sig_transdc_His_kin_SpoOB"/>
</dbReference>
<dbReference type="SUPFAM" id="SSF103190">
    <property type="entry name" value="Sensory domain-like"/>
    <property type="match status" value="1"/>
</dbReference>
<keyword evidence="5" id="KW-0597">Phosphoprotein</keyword>
<dbReference type="InterPro" id="IPR005467">
    <property type="entry name" value="His_kinase_dom"/>
</dbReference>
<evidence type="ECO:0000256" key="10">
    <source>
        <dbReference type="ARBA" id="ARBA00022840"/>
    </source>
</evidence>
<dbReference type="InterPro" id="IPR033463">
    <property type="entry name" value="sCache_3"/>
</dbReference>
<keyword evidence="7 14" id="KW-0812">Transmembrane</keyword>
<dbReference type="PANTHER" id="PTHR44936">
    <property type="entry name" value="SENSOR PROTEIN CREC"/>
    <property type="match status" value="1"/>
</dbReference>
<dbReference type="SUPFAM" id="SSF55890">
    <property type="entry name" value="Sporulation response regulatory protein Spo0B"/>
    <property type="match status" value="1"/>
</dbReference>
<reference evidence="16 17" key="1">
    <citation type="journal article" date="2019" name="Int. J. Syst. Evol. Microbiol.">
        <title>The Global Catalogue of Microorganisms (GCM) 10K type strain sequencing project: providing services to taxonomists for standard genome sequencing and annotation.</title>
        <authorList>
            <consortium name="The Broad Institute Genomics Platform"/>
            <consortium name="The Broad Institute Genome Sequencing Center for Infectious Disease"/>
            <person name="Wu L."/>
            <person name="Ma J."/>
        </authorList>
    </citation>
    <scope>NUCLEOTIDE SEQUENCE [LARGE SCALE GENOMIC DNA]</scope>
    <source>
        <strain evidence="16 17">JCM 13023</strain>
    </source>
</reference>
<dbReference type="Pfam" id="PF08448">
    <property type="entry name" value="PAS_4"/>
    <property type="match status" value="1"/>
</dbReference>
<evidence type="ECO:0000256" key="11">
    <source>
        <dbReference type="ARBA" id="ARBA00022989"/>
    </source>
</evidence>
<dbReference type="InterPro" id="IPR039506">
    <property type="entry name" value="SPOB_a"/>
</dbReference>
<evidence type="ECO:0000313" key="17">
    <source>
        <dbReference type="Proteomes" id="UP001500653"/>
    </source>
</evidence>
<dbReference type="InterPro" id="IPR004358">
    <property type="entry name" value="Sig_transdc_His_kin-like_C"/>
</dbReference>
<sequence>MHWIGSGRIGLARVTGDRRGAGTVMARRARRGRPRLSLTGYLFLSITLLLLGALLAAGTLWTVNQYREVRDEYTQRALTLAQSVAELPTVRDYLADQRHPGDIAPLAERIRRAAEVRYVVIVDADGIRHSHPDPDAIGGRPHTNPAPVLAGNTWTGTEWGPAGLTLRTRVPVESGAGEVVGYVSVGVLSSRVSLAATGTLPTIGAGLLLALVAGAGGAWFVSRRIRAKTHGLEPREITELLESREALLYAISEGVLAADSEGAVLLANDSARAMLALPEDCVGRSPGELGLHPRLGAMLTDTADTEGELFLPVGDRLLVCEHRAVRIGDQGTGTLVTLRDHTELVRLGGELDGVRTMVGGLRAQTHEFANRIHTVSGMLELGAVPEARRYLAELSATTTEASTRVSEHLADTALAALVLAKSAQAAEQGVDFELAALSDVPAELPQRLRDDALIVVGNLVDNALDAVGSTGWIELFVRLHDDEHHLLEVRVTDSGPGIDPELGDDVFTAGVSTKDRTPGGDGARGLGLALVRQACTRWGGWVDVDPAEETVFSAYLPVREDAR</sequence>
<evidence type="ECO:0000256" key="12">
    <source>
        <dbReference type="ARBA" id="ARBA00023012"/>
    </source>
</evidence>
<feature type="domain" description="Histidine kinase" evidence="15">
    <location>
        <begin position="455"/>
        <end position="560"/>
    </location>
</feature>
<keyword evidence="8" id="KW-0547">Nucleotide-binding</keyword>
<evidence type="ECO:0000313" key="16">
    <source>
        <dbReference type="EMBL" id="GAA1226653.1"/>
    </source>
</evidence>
<keyword evidence="11 14" id="KW-1133">Transmembrane helix</keyword>
<keyword evidence="9 16" id="KW-0418">Kinase</keyword>
<evidence type="ECO:0000256" key="4">
    <source>
        <dbReference type="ARBA" id="ARBA00022475"/>
    </source>
</evidence>
<dbReference type="Pfam" id="PF14689">
    <property type="entry name" value="SPOB_a"/>
    <property type="match status" value="1"/>
</dbReference>
<dbReference type="PANTHER" id="PTHR44936:SF10">
    <property type="entry name" value="SENSOR PROTEIN RSTB"/>
    <property type="match status" value="1"/>
</dbReference>
<comment type="caution">
    <text evidence="16">The sequence shown here is derived from an EMBL/GenBank/DDBJ whole genome shotgun (WGS) entry which is preliminary data.</text>
</comment>
<name>A0ABN1W141_9PSEU</name>
<keyword evidence="4" id="KW-1003">Cell membrane</keyword>
<keyword evidence="13 14" id="KW-0472">Membrane</keyword>
<organism evidence="16 17">
    <name type="scientific">Prauserella halophila</name>
    <dbReference type="NCBI Taxonomy" id="185641"/>
    <lineage>
        <taxon>Bacteria</taxon>
        <taxon>Bacillati</taxon>
        <taxon>Actinomycetota</taxon>
        <taxon>Actinomycetes</taxon>
        <taxon>Pseudonocardiales</taxon>
        <taxon>Pseudonocardiaceae</taxon>
        <taxon>Prauserella</taxon>
    </lineage>
</organism>
<dbReference type="SUPFAM" id="SSF55874">
    <property type="entry name" value="ATPase domain of HSP90 chaperone/DNA topoisomerase II/histidine kinase"/>
    <property type="match status" value="1"/>
</dbReference>
<gene>
    <name evidence="16" type="ORF">GCM10009676_05900</name>
</gene>
<keyword evidence="17" id="KW-1185">Reference proteome</keyword>
<evidence type="ECO:0000256" key="3">
    <source>
        <dbReference type="ARBA" id="ARBA00012438"/>
    </source>
</evidence>
<dbReference type="InterPro" id="IPR003594">
    <property type="entry name" value="HATPase_dom"/>
</dbReference>
<dbReference type="Pfam" id="PF17203">
    <property type="entry name" value="sCache_3_2"/>
    <property type="match status" value="1"/>
</dbReference>
<evidence type="ECO:0000256" key="2">
    <source>
        <dbReference type="ARBA" id="ARBA00004651"/>
    </source>
</evidence>
<evidence type="ECO:0000256" key="6">
    <source>
        <dbReference type="ARBA" id="ARBA00022679"/>
    </source>
</evidence>
<protein>
    <recommendedName>
        <fullName evidence="3">histidine kinase</fullName>
        <ecNumber evidence="3">2.7.13.3</ecNumber>
    </recommendedName>
</protein>
<evidence type="ECO:0000256" key="9">
    <source>
        <dbReference type="ARBA" id="ARBA00022777"/>
    </source>
</evidence>
<dbReference type="Gene3D" id="3.30.450.20">
    <property type="entry name" value="PAS domain"/>
    <property type="match status" value="2"/>
</dbReference>
<dbReference type="InterPro" id="IPR013656">
    <property type="entry name" value="PAS_4"/>
</dbReference>
<dbReference type="InterPro" id="IPR036890">
    <property type="entry name" value="HATPase_C_sf"/>
</dbReference>
<dbReference type="GO" id="GO:0016301">
    <property type="term" value="F:kinase activity"/>
    <property type="evidence" value="ECO:0007669"/>
    <property type="project" value="UniProtKB-KW"/>
</dbReference>
<dbReference type="Gene3D" id="1.10.287.130">
    <property type="match status" value="1"/>
</dbReference>
<proteinExistence type="predicted"/>
<keyword evidence="12" id="KW-0902">Two-component regulatory system</keyword>
<accession>A0ABN1W141</accession>
<dbReference type="Gene3D" id="3.30.565.10">
    <property type="entry name" value="Histidine kinase-like ATPase, C-terminal domain"/>
    <property type="match status" value="1"/>
</dbReference>
<feature type="transmembrane region" description="Helical" evidence="14">
    <location>
        <begin position="200"/>
        <end position="221"/>
    </location>
</feature>
<dbReference type="InterPro" id="IPR050980">
    <property type="entry name" value="2C_sensor_his_kinase"/>
</dbReference>
<keyword evidence="6" id="KW-0808">Transferase</keyword>
<feature type="transmembrane region" description="Helical" evidence="14">
    <location>
        <begin position="38"/>
        <end position="61"/>
    </location>
</feature>
<dbReference type="Proteomes" id="UP001500653">
    <property type="component" value="Unassembled WGS sequence"/>
</dbReference>
<keyword evidence="10" id="KW-0067">ATP-binding</keyword>